<sequence>ITSNWTPISIDFDFIFFALSFTVILSRKFTSGNLTISRTTNLTKACKHSLVKYTI</sequence>
<accession>A0A3N4IZK3</accession>
<dbReference type="Proteomes" id="UP000276215">
    <property type="component" value="Unassembled WGS sequence"/>
</dbReference>
<proteinExistence type="predicted"/>
<keyword evidence="2" id="KW-1185">Reference proteome</keyword>
<evidence type="ECO:0000313" key="1">
    <source>
        <dbReference type="EMBL" id="RPA90218.1"/>
    </source>
</evidence>
<dbReference type="EMBL" id="ML120534">
    <property type="protein sequence ID" value="RPA90218.1"/>
    <property type="molecule type" value="Genomic_DNA"/>
</dbReference>
<protein>
    <submittedName>
        <fullName evidence="1">Uncharacterized protein</fullName>
    </submittedName>
</protein>
<organism evidence="1 2">
    <name type="scientific">Choiromyces venosus 120613-1</name>
    <dbReference type="NCBI Taxonomy" id="1336337"/>
    <lineage>
        <taxon>Eukaryota</taxon>
        <taxon>Fungi</taxon>
        <taxon>Dikarya</taxon>
        <taxon>Ascomycota</taxon>
        <taxon>Pezizomycotina</taxon>
        <taxon>Pezizomycetes</taxon>
        <taxon>Pezizales</taxon>
        <taxon>Tuberaceae</taxon>
        <taxon>Choiromyces</taxon>
    </lineage>
</organism>
<gene>
    <name evidence="1" type="ORF">L873DRAFT_1821499</name>
</gene>
<feature type="non-terminal residue" evidence="1">
    <location>
        <position position="1"/>
    </location>
</feature>
<name>A0A3N4IZK3_9PEZI</name>
<evidence type="ECO:0000313" key="2">
    <source>
        <dbReference type="Proteomes" id="UP000276215"/>
    </source>
</evidence>
<reference evidence="1 2" key="1">
    <citation type="journal article" date="2018" name="Nat. Ecol. Evol.">
        <title>Pezizomycetes genomes reveal the molecular basis of ectomycorrhizal truffle lifestyle.</title>
        <authorList>
            <person name="Murat C."/>
            <person name="Payen T."/>
            <person name="Noel B."/>
            <person name="Kuo A."/>
            <person name="Morin E."/>
            <person name="Chen J."/>
            <person name="Kohler A."/>
            <person name="Krizsan K."/>
            <person name="Balestrini R."/>
            <person name="Da Silva C."/>
            <person name="Montanini B."/>
            <person name="Hainaut M."/>
            <person name="Levati E."/>
            <person name="Barry K.W."/>
            <person name="Belfiori B."/>
            <person name="Cichocki N."/>
            <person name="Clum A."/>
            <person name="Dockter R.B."/>
            <person name="Fauchery L."/>
            <person name="Guy J."/>
            <person name="Iotti M."/>
            <person name="Le Tacon F."/>
            <person name="Lindquist E.A."/>
            <person name="Lipzen A."/>
            <person name="Malagnac F."/>
            <person name="Mello A."/>
            <person name="Molinier V."/>
            <person name="Miyauchi S."/>
            <person name="Poulain J."/>
            <person name="Riccioni C."/>
            <person name="Rubini A."/>
            <person name="Sitrit Y."/>
            <person name="Splivallo R."/>
            <person name="Traeger S."/>
            <person name="Wang M."/>
            <person name="Zifcakova L."/>
            <person name="Wipf D."/>
            <person name="Zambonelli A."/>
            <person name="Paolocci F."/>
            <person name="Nowrousian M."/>
            <person name="Ottonello S."/>
            <person name="Baldrian P."/>
            <person name="Spatafora J.W."/>
            <person name="Henrissat B."/>
            <person name="Nagy L.G."/>
            <person name="Aury J.M."/>
            <person name="Wincker P."/>
            <person name="Grigoriev I.V."/>
            <person name="Bonfante P."/>
            <person name="Martin F.M."/>
        </authorList>
    </citation>
    <scope>NUCLEOTIDE SEQUENCE [LARGE SCALE GENOMIC DNA]</scope>
    <source>
        <strain evidence="1 2">120613-1</strain>
    </source>
</reference>
<dbReference type="AlphaFoldDB" id="A0A3N4IZK3"/>